<proteinExistence type="predicted"/>
<feature type="transmembrane region" description="Helical" evidence="1">
    <location>
        <begin position="38"/>
        <end position="55"/>
    </location>
</feature>
<dbReference type="EMBL" id="AOIL01000019">
    <property type="protein sequence ID" value="ELY93699.1"/>
    <property type="molecule type" value="Genomic_DNA"/>
</dbReference>
<organism evidence="2 3">
    <name type="scientific">Natrialba taiwanensis DSM 12281</name>
    <dbReference type="NCBI Taxonomy" id="1230458"/>
    <lineage>
        <taxon>Archaea</taxon>
        <taxon>Methanobacteriati</taxon>
        <taxon>Methanobacteriota</taxon>
        <taxon>Stenosarchaea group</taxon>
        <taxon>Halobacteria</taxon>
        <taxon>Halobacteriales</taxon>
        <taxon>Natrialbaceae</taxon>
        <taxon>Natrialba</taxon>
    </lineage>
</organism>
<comment type="caution">
    <text evidence="2">The sequence shown here is derived from an EMBL/GenBank/DDBJ whole genome shotgun (WGS) entry which is preliminary data.</text>
</comment>
<dbReference type="RefSeq" id="WP_006825289.1">
    <property type="nucleotide sequence ID" value="NZ_AOIL01000019.1"/>
</dbReference>
<evidence type="ECO:0000313" key="3">
    <source>
        <dbReference type="Proteomes" id="UP000011648"/>
    </source>
</evidence>
<sequence>MRISFATLLILIALILVALVEGRTILAFFGIGISPFEAAIIGLVAIGTLLLWAVWPTAKQLADLECFRGE</sequence>
<dbReference type="STRING" id="1230458.C484_07441"/>
<evidence type="ECO:0000256" key="1">
    <source>
        <dbReference type="SAM" id="Phobius"/>
    </source>
</evidence>
<evidence type="ECO:0000313" key="2">
    <source>
        <dbReference type="EMBL" id="ELY93699.1"/>
    </source>
</evidence>
<gene>
    <name evidence="2" type="ORF">C484_07441</name>
</gene>
<dbReference type="PATRIC" id="fig|1230458.4.peg.1499"/>
<dbReference type="AlphaFoldDB" id="M0A554"/>
<dbReference type="OrthoDB" id="202145at2157"/>
<name>M0A554_9EURY</name>
<keyword evidence="3" id="KW-1185">Reference proteome</keyword>
<dbReference type="Proteomes" id="UP000011648">
    <property type="component" value="Unassembled WGS sequence"/>
</dbReference>
<reference evidence="2 3" key="1">
    <citation type="journal article" date="2014" name="PLoS Genet.">
        <title>Phylogenetically driven sequencing of extremely halophilic archaea reveals strategies for static and dynamic osmo-response.</title>
        <authorList>
            <person name="Becker E.A."/>
            <person name="Seitzer P.M."/>
            <person name="Tritt A."/>
            <person name="Larsen D."/>
            <person name="Krusor M."/>
            <person name="Yao A.I."/>
            <person name="Wu D."/>
            <person name="Madern D."/>
            <person name="Eisen J.A."/>
            <person name="Darling A.E."/>
            <person name="Facciotti M.T."/>
        </authorList>
    </citation>
    <scope>NUCLEOTIDE SEQUENCE [LARGE SCALE GENOMIC DNA]</scope>
    <source>
        <strain evidence="2 3">DSM 12281</strain>
    </source>
</reference>
<keyword evidence="1" id="KW-1133">Transmembrane helix</keyword>
<keyword evidence="1" id="KW-0812">Transmembrane</keyword>
<accession>M0A554</accession>
<protein>
    <submittedName>
        <fullName evidence="2">CbaC protein</fullName>
    </submittedName>
</protein>
<keyword evidence="1" id="KW-0472">Membrane</keyword>